<dbReference type="EMBL" id="AP028679">
    <property type="protein sequence ID" value="BEQ16589.1"/>
    <property type="molecule type" value="Genomic_DNA"/>
</dbReference>
<proteinExistence type="predicted"/>
<sequence>MSGMATDVVKTWNDAEKVVKDSTKNALKGTVSAAFDGEMDKVGDIWEKSWDDMGTKLEGLWDKLLGAPLDRALTGVQNMFKKLVFDPVSDWFTGLFSGDGFGLFDVIPAIFGEGWDGGAGGFLEAIKDGATFTEAWEFAALPGLGAVEGITSWVGSLFGGGAEVISGAAMEAITKSAADMAAAYGVDMAGEFAGVTAATEGAGSSSSLLSGAGAALASPAGAFAIGLAPGMVGALFHSQINDLLGIENTMSPETAKANWQTNANFMKNSVAELRGAGVDELSAGTGYNFTLFSESAKQAAEALEHLKNVAGYSQEQVDALVASLDPLSQEFVASGQAANSLENEVTGLVESMNLSINSFAMSDTAARNYDKRIDELAQRLGLTGEEARAFREEIWGLAESFQSGGQEAAQFDQALDSFVSKTLGGLTKGAQDGTQAIKGLIGSMKQVKGAGGTMKITTSDGGGAAFSQGSGGMEMLTMHQGGRVMGWPKARAGALISSLAHDEVPLIARRGEYVVRSEAVTAASLPALKALNQGFSREGAAAPAVKLHVEIHGNLLGGRDNLEDLARLLEGKLRELDRGRWKA</sequence>
<accession>A0AAU9ENE2</accession>
<keyword evidence="2" id="KW-1185">Reference proteome</keyword>
<reference evidence="2" key="1">
    <citation type="journal article" date="2023" name="Arch. Microbiol.">
        <title>Desulfoferula mesophilus gen. nov. sp. nov., a mesophilic sulfate-reducing bacterium isolated from a brackish lake sediment.</title>
        <authorList>
            <person name="Watanabe T."/>
            <person name="Yabe T."/>
            <person name="Tsuji J.M."/>
            <person name="Fukui M."/>
        </authorList>
    </citation>
    <scope>NUCLEOTIDE SEQUENCE [LARGE SCALE GENOMIC DNA]</scope>
    <source>
        <strain evidence="2">12FAK</strain>
    </source>
</reference>
<protein>
    <submittedName>
        <fullName evidence="1">Uncharacterized protein</fullName>
    </submittedName>
</protein>
<name>A0AAU9ENE2_9BACT</name>
<organism evidence="1 2">
    <name type="scientific">Desulfoferula mesophila</name>
    <dbReference type="NCBI Taxonomy" id="3058419"/>
    <lineage>
        <taxon>Bacteria</taxon>
        <taxon>Pseudomonadati</taxon>
        <taxon>Thermodesulfobacteriota</taxon>
        <taxon>Desulfarculia</taxon>
        <taxon>Desulfarculales</taxon>
        <taxon>Desulfarculaceae</taxon>
        <taxon>Desulfoferula</taxon>
    </lineage>
</organism>
<evidence type="ECO:0000313" key="2">
    <source>
        <dbReference type="Proteomes" id="UP001366166"/>
    </source>
</evidence>
<dbReference type="KEGG" id="dmp:FAK_36550"/>
<dbReference type="Proteomes" id="UP001366166">
    <property type="component" value="Chromosome"/>
</dbReference>
<dbReference type="AlphaFoldDB" id="A0AAU9ENE2"/>
<gene>
    <name evidence="1" type="ORF">FAK_36550</name>
</gene>
<dbReference type="RefSeq" id="WP_338602625.1">
    <property type="nucleotide sequence ID" value="NZ_AP028679.1"/>
</dbReference>
<evidence type="ECO:0000313" key="1">
    <source>
        <dbReference type="EMBL" id="BEQ16589.1"/>
    </source>
</evidence>